<sequence>MFEGMNRNIKIRIGVGFVQRFLDVMLIPLMVIYFSQLYGAATAGVLTMIAAAVAIGCTFLGGHLSDVRGRRSTLLVGEVGSLVAFIGMALANSVWESGLGVYLFYLANTGLIAIVRPASDAMVIDASEPDIRKAVYAVIYWSTNVAFVVGALVGAFLYTSLNELLWASAAATGVVAVVTWLWVSETKPEDAAGAAPQQRNWLVSMLLGYVDVLKDRVFAKLFWGILLFTCVQVQLSSYIAVRLAEEFTPQRLFDLGFWELDVDGVNMFGILRSISCFLVVCLALYARKMLARTSDGKQQTMGTLMFTAGYMTVAVSNDPWVLIAAAAVFALGEIVCSPSRQALLADVVHPGARSKYMAVYQLQFRIALVVGPLFVTLGTQVSSVVISLLYGVFGLASLVLVQLTIRDRDAGRAAGVQAPLATAGQGAQR</sequence>
<dbReference type="GO" id="GO:0022857">
    <property type="term" value="F:transmembrane transporter activity"/>
    <property type="evidence" value="ECO:0007669"/>
    <property type="project" value="InterPro"/>
</dbReference>
<dbReference type="InterPro" id="IPR011701">
    <property type="entry name" value="MFS"/>
</dbReference>
<dbReference type="InterPro" id="IPR036259">
    <property type="entry name" value="MFS_trans_sf"/>
</dbReference>
<feature type="transmembrane region" description="Helical" evidence="7">
    <location>
        <begin position="264"/>
        <end position="286"/>
    </location>
</feature>
<gene>
    <name evidence="8" type="ORF">A4R43_37155</name>
</gene>
<feature type="transmembrane region" description="Helical" evidence="7">
    <location>
        <begin position="221"/>
        <end position="244"/>
    </location>
</feature>
<dbReference type="AlphaFoldDB" id="A0A344LH67"/>
<feature type="transmembrane region" description="Helical" evidence="7">
    <location>
        <begin position="40"/>
        <end position="61"/>
    </location>
</feature>
<dbReference type="Proteomes" id="UP000250434">
    <property type="component" value="Chromosome"/>
</dbReference>
<keyword evidence="9" id="KW-1185">Reference proteome</keyword>
<accession>A0A344LH67</accession>
<evidence type="ECO:0000256" key="6">
    <source>
        <dbReference type="ARBA" id="ARBA00023136"/>
    </source>
</evidence>
<keyword evidence="3" id="KW-1003">Cell membrane</keyword>
<evidence type="ECO:0000256" key="2">
    <source>
        <dbReference type="ARBA" id="ARBA00022448"/>
    </source>
</evidence>
<dbReference type="SUPFAM" id="SSF103473">
    <property type="entry name" value="MFS general substrate transporter"/>
    <property type="match status" value="1"/>
</dbReference>
<dbReference type="InterPro" id="IPR050171">
    <property type="entry name" value="MFS_Transporters"/>
</dbReference>
<feature type="transmembrane region" description="Helical" evidence="7">
    <location>
        <begin position="164"/>
        <end position="183"/>
    </location>
</feature>
<feature type="transmembrane region" description="Helical" evidence="7">
    <location>
        <begin position="97"/>
        <end position="115"/>
    </location>
</feature>
<feature type="transmembrane region" description="Helical" evidence="7">
    <location>
        <begin position="73"/>
        <end position="91"/>
    </location>
</feature>
<feature type="transmembrane region" description="Helical" evidence="7">
    <location>
        <begin position="135"/>
        <end position="158"/>
    </location>
</feature>
<dbReference type="PANTHER" id="PTHR23517">
    <property type="entry name" value="RESISTANCE PROTEIN MDTM, PUTATIVE-RELATED-RELATED"/>
    <property type="match status" value="1"/>
</dbReference>
<evidence type="ECO:0000313" key="8">
    <source>
        <dbReference type="EMBL" id="AXB47391.1"/>
    </source>
</evidence>
<evidence type="ECO:0000256" key="3">
    <source>
        <dbReference type="ARBA" id="ARBA00022475"/>
    </source>
</evidence>
<protein>
    <recommendedName>
        <fullName evidence="10">MFS transporter</fullName>
    </recommendedName>
</protein>
<dbReference type="PANTHER" id="PTHR23517:SF3">
    <property type="entry name" value="INTEGRAL MEMBRANE TRANSPORT PROTEIN"/>
    <property type="match status" value="1"/>
</dbReference>
<dbReference type="OrthoDB" id="9793283at2"/>
<keyword evidence="2" id="KW-0813">Transport</keyword>
<name>A0A344LH67_9PSEU</name>
<keyword evidence="4 7" id="KW-0812">Transmembrane</keyword>
<evidence type="ECO:0008006" key="10">
    <source>
        <dbReference type="Google" id="ProtNLM"/>
    </source>
</evidence>
<keyword evidence="5 7" id="KW-1133">Transmembrane helix</keyword>
<dbReference type="GO" id="GO:0005886">
    <property type="term" value="C:plasma membrane"/>
    <property type="evidence" value="ECO:0007669"/>
    <property type="project" value="UniProtKB-SubCell"/>
</dbReference>
<organism evidence="8 9">
    <name type="scientific">Amycolatopsis albispora</name>
    <dbReference type="NCBI Taxonomy" id="1804986"/>
    <lineage>
        <taxon>Bacteria</taxon>
        <taxon>Bacillati</taxon>
        <taxon>Actinomycetota</taxon>
        <taxon>Actinomycetes</taxon>
        <taxon>Pseudonocardiales</taxon>
        <taxon>Pseudonocardiaceae</taxon>
        <taxon>Amycolatopsis</taxon>
    </lineage>
</organism>
<dbReference type="EMBL" id="CP015163">
    <property type="protein sequence ID" value="AXB47391.1"/>
    <property type="molecule type" value="Genomic_DNA"/>
</dbReference>
<evidence type="ECO:0000256" key="7">
    <source>
        <dbReference type="SAM" id="Phobius"/>
    </source>
</evidence>
<evidence type="ECO:0000256" key="1">
    <source>
        <dbReference type="ARBA" id="ARBA00004651"/>
    </source>
</evidence>
<feature type="transmembrane region" description="Helical" evidence="7">
    <location>
        <begin position="381"/>
        <end position="403"/>
    </location>
</feature>
<dbReference type="Gene3D" id="1.20.1250.20">
    <property type="entry name" value="MFS general substrate transporter like domains"/>
    <property type="match status" value="1"/>
</dbReference>
<proteinExistence type="predicted"/>
<feature type="transmembrane region" description="Helical" evidence="7">
    <location>
        <begin position="12"/>
        <end position="34"/>
    </location>
</feature>
<reference evidence="8 9" key="1">
    <citation type="submission" date="2016-04" db="EMBL/GenBank/DDBJ databases">
        <title>Complete genome sequence and analysis of deep-sea sediment isolate, Amycolatopsis sp. WP1.</title>
        <authorList>
            <person name="Wang H."/>
            <person name="Chen S."/>
            <person name="Wu Q."/>
        </authorList>
    </citation>
    <scope>NUCLEOTIDE SEQUENCE [LARGE SCALE GENOMIC DNA]</scope>
    <source>
        <strain evidence="8 9">WP1</strain>
    </source>
</reference>
<dbReference type="Pfam" id="PF07690">
    <property type="entry name" value="MFS_1"/>
    <property type="match status" value="1"/>
</dbReference>
<evidence type="ECO:0000256" key="5">
    <source>
        <dbReference type="ARBA" id="ARBA00022989"/>
    </source>
</evidence>
<evidence type="ECO:0000313" key="9">
    <source>
        <dbReference type="Proteomes" id="UP000250434"/>
    </source>
</evidence>
<dbReference type="KEGG" id="aab:A4R43_37155"/>
<evidence type="ECO:0000256" key="4">
    <source>
        <dbReference type="ARBA" id="ARBA00022692"/>
    </source>
</evidence>
<comment type="subcellular location">
    <subcellularLocation>
        <location evidence="1">Cell membrane</location>
        <topology evidence="1">Multi-pass membrane protein</topology>
    </subcellularLocation>
</comment>
<keyword evidence="6 7" id="KW-0472">Membrane</keyword>